<name>A0A0C5V2V5_9GAMM</name>
<keyword evidence="3" id="KW-1185">Reference proteome</keyword>
<reference evidence="2 3" key="1">
    <citation type="submission" date="2014-01" db="EMBL/GenBank/DDBJ databases">
        <title>Full genme sequencing of cellulolytic bacterium Gynuella sunshinyii YC6258T gen. nov., sp. nov.</title>
        <authorList>
            <person name="Khan H."/>
            <person name="Chung E.J."/>
            <person name="Chung Y.R."/>
        </authorList>
    </citation>
    <scope>NUCLEOTIDE SEQUENCE [LARGE SCALE GENOMIC DNA]</scope>
    <source>
        <strain evidence="2 3">YC6258</strain>
    </source>
</reference>
<evidence type="ECO:0000313" key="3">
    <source>
        <dbReference type="Proteomes" id="UP000032266"/>
    </source>
</evidence>
<proteinExistence type="predicted"/>
<accession>A0A0C5V2V5</accession>
<dbReference type="HOGENOM" id="CLU_1666939_0_0_6"/>
<dbReference type="PROSITE" id="PS51724">
    <property type="entry name" value="SPOR"/>
    <property type="match status" value="1"/>
</dbReference>
<feature type="domain" description="SPOR" evidence="1">
    <location>
        <begin position="74"/>
        <end position="154"/>
    </location>
</feature>
<dbReference type="AlphaFoldDB" id="A0A0C5V2V5"/>
<organism evidence="2 3">
    <name type="scientific">Gynuella sunshinyii YC6258</name>
    <dbReference type="NCBI Taxonomy" id="1445510"/>
    <lineage>
        <taxon>Bacteria</taxon>
        <taxon>Pseudomonadati</taxon>
        <taxon>Pseudomonadota</taxon>
        <taxon>Gammaproteobacteria</taxon>
        <taxon>Oceanospirillales</taxon>
        <taxon>Saccharospirillaceae</taxon>
        <taxon>Gynuella</taxon>
    </lineage>
</organism>
<evidence type="ECO:0000313" key="2">
    <source>
        <dbReference type="EMBL" id="AJQ93830.1"/>
    </source>
</evidence>
<dbReference type="InterPro" id="IPR007730">
    <property type="entry name" value="SPOR-like_dom"/>
</dbReference>
<evidence type="ECO:0000259" key="1">
    <source>
        <dbReference type="PROSITE" id="PS51724"/>
    </source>
</evidence>
<dbReference type="EMBL" id="CP007142">
    <property type="protein sequence ID" value="AJQ93830.1"/>
    <property type="molecule type" value="Genomic_DNA"/>
</dbReference>
<gene>
    <name evidence="2" type="ORF">YC6258_01786</name>
</gene>
<sequence>MFAKLGLVILIVLFGASLFVAGTMAPDNIAGPVRETGKSIASWFSGNDTKQTDSPHQDGSTIITYSSLIPAAGSSENQNYGIQIGLYATQKETDAEALLLTANNYDFKEIQVRDKLNIERYLLIAGPFPTLSLAQFQQQRLPQVLGLSVPLNILLFPQ</sequence>
<protein>
    <recommendedName>
        <fullName evidence="1">SPOR domain-containing protein</fullName>
    </recommendedName>
</protein>
<dbReference type="Proteomes" id="UP000032266">
    <property type="component" value="Chromosome"/>
</dbReference>
<dbReference type="GO" id="GO:0042834">
    <property type="term" value="F:peptidoglycan binding"/>
    <property type="evidence" value="ECO:0007669"/>
    <property type="project" value="InterPro"/>
</dbReference>
<dbReference type="KEGG" id="gsn:YC6258_01786"/>
<dbReference type="RefSeq" id="WP_044616498.1">
    <property type="nucleotide sequence ID" value="NZ_CP007142.1"/>
</dbReference>